<feature type="non-terminal residue" evidence="1">
    <location>
        <position position="216"/>
    </location>
</feature>
<reference evidence="1" key="1">
    <citation type="submission" date="2021-02" db="EMBL/GenBank/DDBJ databases">
        <authorList>
            <person name="Nowell W R."/>
        </authorList>
    </citation>
    <scope>NUCLEOTIDE SEQUENCE</scope>
</reference>
<protein>
    <submittedName>
        <fullName evidence="1">Uncharacterized protein</fullName>
    </submittedName>
</protein>
<proteinExistence type="predicted"/>
<dbReference type="Proteomes" id="UP000681967">
    <property type="component" value="Unassembled WGS sequence"/>
</dbReference>
<sequence>MQESFVGIDASIAGQVARATQFKREKSHQNSKKTCNTDTDLDIQTFSSLWSDDDDDEQLADHFYIDKTAQRKNNSHHRKLSRYLSTVNRSLLDRPGDLIADFYLSQLNRNMQESVRHVESIAQAKAHKQGFIFDRSKTLERSLSAEHLYQVRKEHIRYKQSFKTPTSFTTEDVSDIYKPFVLENYKRKIAIELERRRRARQEQLTIDICSLPMCNS</sequence>
<dbReference type="EMBL" id="CAJOBH010232679">
    <property type="protein sequence ID" value="CAF5077513.1"/>
    <property type="molecule type" value="Genomic_DNA"/>
</dbReference>
<name>A0A8S3EGP1_9BILA</name>
<gene>
    <name evidence="1" type="ORF">BYL167_LOCUS61479</name>
</gene>
<comment type="caution">
    <text evidence="1">The sequence shown here is derived from an EMBL/GenBank/DDBJ whole genome shotgun (WGS) entry which is preliminary data.</text>
</comment>
<organism evidence="1 2">
    <name type="scientific">Rotaria magnacalcarata</name>
    <dbReference type="NCBI Taxonomy" id="392030"/>
    <lineage>
        <taxon>Eukaryota</taxon>
        <taxon>Metazoa</taxon>
        <taxon>Spiralia</taxon>
        <taxon>Gnathifera</taxon>
        <taxon>Rotifera</taxon>
        <taxon>Eurotatoria</taxon>
        <taxon>Bdelloidea</taxon>
        <taxon>Philodinida</taxon>
        <taxon>Philodinidae</taxon>
        <taxon>Rotaria</taxon>
    </lineage>
</organism>
<evidence type="ECO:0000313" key="2">
    <source>
        <dbReference type="Proteomes" id="UP000681967"/>
    </source>
</evidence>
<evidence type="ECO:0000313" key="1">
    <source>
        <dbReference type="EMBL" id="CAF5077513.1"/>
    </source>
</evidence>
<dbReference type="AlphaFoldDB" id="A0A8S3EGP1"/>
<accession>A0A8S3EGP1</accession>